<evidence type="ECO:0000313" key="3">
    <source>
        <dbReference type="EMBL" id="MEA5391007.1"/>
    </source>
</evidence>
<proteinExistence type="predicted"/>
<keyword evidence="1" id="KW-1133">Transmembrane helix</keyword>
<dbReference type="Proteomes" id="UP001304461">
    <property type="component" value="Unassembled WGS sequence"/>
</dbReference>
<dbReference type="RefSeq" id="WP_323305056.1">
    <property type="nucleotide sequence ID" value="NZ_JAYGHX010000003.1"/>
</dbReference>
<comment type="caution">
    <text evidence="3">The sequence shown here is derived from an EMBL/GenBank/DDBJ whole genome shotgun (WGS) entry which is preliminary data.</text>
</comment>
<organism evidence="3 4">
    <name type="scientific">Cyanobium gracile UHCC 0139</name>
    <dbReference type="NCBI Taxonomy" id="3110308"/>
    <lineage>
        <taxon>Bacteria</taxon>
        <taxon>Bacillati</taxon>
        <taxon>Cyanobacteriota</taxon>
        <taxon>Cyanophyceae</taxon>
        <taxon>Synechococcales</taxon>
        <taxon>Prochlorococcaceae</taxon>
        <taxon>Cyanobium</taxon>
    </lineage>
</organism>
<evidence type="ECO:0000256" key="1">
    <source>
        <dbReference type="SAM" id="Phobius"/>
    </source>
</evidence>
<feature type="transmembrane region" description="Helical" evidence="1">
    <location>
        <begin position="241"/>
        <end position="259"/>
    </location>
</feature>
<dbReference type="Pfam" id="PF01694">
    <property type="entry name" value="Rhomboid"/>
    <property type="match status" value="1"/>
</dbReference>
<reference evidence="3 4" key="1">
    <citation type="submission" date="2023-12" db="EMBL/GenBank/DDBJ databases">
        <title>Baltic Sea Cyanobacteria.</title>
        <authorList>
            <person name="Delbaje E."/>
            <person name="Fewer D.P."/>
            <person name="Shishido T.K."/>
        </authorList>
    </citation>
    <scope>NUCLEOTIDE SEQUENCE [LARGE SCALE GENOMIC DNA]</scope>
    <source>
        <strain evidence="3 4">UHCC 0139</strain>
    </source>
</reference>
<dbReference type="EMBL" id="JAYGHX010000003">
    <property type="protein sequence ID" value="MEA5391007.1"/>
    <property type="molecule type" value="Genomic_DNA"/>
</dbReference>
<dbReference type="GO" id="GO:0006508">
    <property type="term" value="P:proteolysis"/>
    <property type="evidence" value="ECO:0007669"/>
    <property type="project" value="UniProtKB-KW"/>
</dbReference>
<feature type="transmembrane region" description="Helical" evidence="1">
    <location>
        <begin position="302"/>
        <end position="320"/>
    </location>
</feature>
<keyword evidence="1" id="KW-0812">Transmembrane</keyword>
<feature type="transmembrane region" description="Helical" evidence="1">
    <location>
        <begin position="332"/>
        <end position="353"/>
    </location>
</feature>
<keyword evidence="3" id="KW-0645">Protease</keyword>
<evidence type="ECO:0000259" key="2">
    <source>
        <dbReference type="Pfam" id="PF01694"/>
    </source>
</evidence>
<gene>
    <name evidence="3" type="ORF">VB738_07000</name>
</gene>
<protein>
    <submittedName>
        <fullName evidence="3">Rhomboid family intramembrane serine protease</fullName>
        <ecNumber evidence="3">3.4.21.105</ecNumber>
    </submittedName>
</protein>
<sequence>MGKGRELGLQLRQWIATGSVSLDNPQALANRLIDALGAEEHLRGPVRDLATQPLLQRVLQLQGGPQRSAVAALSSHLAGIYAPGVLAELLDLLEASSGVAPPRPGFDASAAGSPAAAVPLPLGRLENLRPLGPGLALAAASAPVLFWAGGELEQWFFDPWGWSSGLVLVLALALIQALALGPLKALRRRWPLTLEASGDPHRAWCWITAPWIHAANGEALLNLGILVIVLGASPLPLSSLLLRYALVALATTAPAVLVARRARVLRQWDGASGPIAGLIALASTLSVLHWKAHPFVVGAVDIPAWVLLVVYGGLQLGWQLPRRDPRDTSIPLARLLSSPWCWGTLAGIAWALVTRAQELGRGLGWLG</sequence>
<feature type="transmembrane region" description="Helical" evidence="1">
    <location>
        <begin position="131"/>
        <end position="148"/>
    </location>
</feature>
<feature type="transmembrane region" description="Helical" evidence="1">
    <location>
        <begin position="160"/>
        <end position="180"/>
    </location>
</feature>
<feature type="transmembrane region" description="Helical" evidence="1">
    <location>
        <begin position="219"/>
        <end position="235"/>
    </location>
</feature>
<feature type="transmembrane region" description="Helical" evidence="1">
    <location>
        <begin position="271"/>
        <end position="290"/>
    </location>
</feature>
<evidence type="ECO:0000313" key="4">
    <source>
        <dbReference type="Proteomes" id="UP001304461"/>
    </source>
</evidence>
<dbReference type="InterPro" id="IPR022764">
    <property type="entry name" value="Peptidase_S54_rhomboid_dom"/>
</dbReference>
<keyword evidence="4" id="KW-1185">Reference proteome</keyword>
<keyword evidence="1" id="KW-0472">Membrane</keyword>
<name>A0ABU5RT93_9CYAN</name>
<dbReference type="GO" id="GO:0008233">
    <property type="term" value="F:peptidase activity"/>
    <property type="evidence" value="ECO:0007669"/>
    <property type="project" value="UniProtKB-KW"/>
</dbReference>
<feature type="domain" description="Peptidase S54 rhomboid" evidence="2">
    <location>
        <begin position="201"/>
        <end position="314"/>
    </location>
</feature>
<dbReference type="EC" id="3.4.21.105" evidence="3"/>
<accession>A0ABU5RT93</accession>
<keyword evidence="3" id="KW-0378">Hydrolase</keyword>